<dbReference type="EMBL" id="JAUKUD010000007">
    <property type="protein sequence ID" value="KAK0738407.1"/>
    <property type="molecule type" value="Genomic_DNA"/>
</dbReference>
<sequence length="86" mass="9856">MIGCVVLAMLVLDVYGAACGEVGRNDVRGQRWTRVFLWACFSISTHPSPFPILGSVRSSSVVQNHRRVWWLSTHHIDPPRPRWETR</sequence>
<protein>
    <recommendedName>
        <fullName evidence="4">Secreted protein</fullName>
    </recommendedName>
</protein>
<accession>A0AA40BQ94</accession>
<dbReference type="Proteomes" id="UP001172155">
    <property type="component" value="Unassembled WGS sequence"/>
</dbReference>
<dbReference type="AlphaFoldDB" id="A0AA40BQ94"/>
<name>A0AA40BQ94_9PEZI</name>
<gene>
    <name evidence="2" type="ORF">B0T18DRAFT_421964</name>
</gene>
<organism evidence="2 3">
    <name type="scientific">Schizothecium vesticola</name>
    <dbReference type="NCBI Taxonomy" id="314040"/>
    <lineage>
        <taxon>Eukaryota</taxon>
        <taxon>Fungi</taxon>
        <taxon>Dikarya</taxon>
        <taxon>Ascomycota</taxon>
        <taxon>Pezizomycotina</taxon>
        <taxon>Sordariomycetes</taxon>
        <taxon>Sordariomycetidae</taxon>
        <taxon>Sordariales</taxon>
        <taxon>Schizotheciaceae</taxon>
        <taxon>Schizothecium</taxon>
    </lineage>
</organism>
<keyword evidence="1" id="KW-0732">Signal</keyword>
<feature type="chain" id="PRO_5041220113" description="Secreted protein" evidence="1">
    <location>
        <begin position="17"/>
        <end position="86"/>
    </location>
</feature>
<feature type="signal peptide" evidence="1">
    <location>
        <begin position="1"/>
        <end position="16"/>
    </location>
</feature>
<evidence type="ECO:0000313" key="3">
    <source>
        <dbReference type="Proteomes" id="UP001172155"/>
    </source>
</evidence>
<reference evidence="2" key="1">
    <citation type="submission" date="2023-06" db="EMBL/GenBank/DDBJ databases">
        <title>Genome-scale phylogeny and comparative genomics of the fungal order Sordariales.</title>
        <authorList>
            <consortium name="Lawrence Berkeley National Laboratory"/>
            <person name="Hensen N."/>
            <person name="Bonometti L."/>
            <person name="Westerberg I."/>
            <person name="Brannstrom I.O."/>
            <person name="Guillou S."/>
            <person name="Cros-Aarteil S."/>
            <person name="Calhoun S."/>
            <person name="Haridas S."/>
            <person name="Kuo A."/>
            <person name="Mondo S."/>
            <person name="Pangilinan J."/>
            <person name="Riley R."/>
            <person name="LaButti K."/>
            <person name="Andreopoulos B."/>
            <person name="Lipzen A."/>
            <person name="Chen C."/>
            <person name="Yanf M."/>
            <person name="Daum C."/>
            <person name="Ng V."/>
            <person name="Clum A."/>
            <person name="Steindorff A."/>
            <person name="Ohm R."/>
            <person name="Martin F."/>
            <person name="Silar P."/>
            <person name="Natvig D."/>
            <person name="Lalanne C."/>
            <person name="Gautier V."/>
            <person name="Ament-velasquez S.L."/>
            <person name="Kruys A."/>
            <person name="Hutchinson M.I."/>
            <person name="Powell A.J."/>
            <person name="Barry K."/>
            <person name="Miller A.N."/>
            <person name="Grigoriev I.V."/>
            <person name="Debuchy R."/>
            <person name="Gladieux P."/>
            <person name="Thoren M.H."/>
            <person name="Johannesson H."/>
        </authorList>
    </citation>
    <scope>NUCLEOTIDE SEQUENCE</scope>
    <source>
        <strain evidence="2">SMH3187-1</strain>
    </source>
</reference>
<evidence type="ECO:0000313" key="2">
    <source>
        <dbReference type="EMBL" id="KAK0738407.1"/>
    </source>
</evidence>
<proteinExistence type="predicted"/>
<evidence type="ECO:0008006" key="4">
    <source>
        <dbReference type="Google" id="ProtNLM"/>
    </source>
</evidence>
<comment type="caution">
    <text evidence="2">The sequence shown here is derived from an EMBL/GenBank/DDBJ whole genome shotgun (WGS) entry which is preliminary data.</text>
</comment>
<evidence type="ECO:0000256" key="1">
    <source>
        <dbReference type="SAM" id="SignalP"/>
    </source>
</evidence>
<keyword evidence="3" id="KW-1185">Reference proteome</keyword>